<evidence type="ECO:0000313" key="7">
    <source>
        <dbReference type="Proteomes" id="UP001596109"/>
    </source>
</evidence>
<dbReference type="Pfam" id="PF13558">
    <property type="entry name" value="SbcC_Walker_B"/>
    <property type="match status" value="1"/>
</dbReference>
<dbReference type="EMBL" id="JBHSNO010000008">
    <property type="protein sequence ID" value="MFC5590469.1"/>
    <property type="molecule type" value="Genomic_DNA"/>
</dbReference>
<evidence type="ECO:0000256" key="3">
    <source>
        <dbReference type="ARBA" id="ARBA00013368"/>
    </source>
</evidence>
<keyword evidence="7" id="KW-1185">Reference proteome</keyword>
<keyword evidence="4" id="KW-0175">Coiled coil</keyword>
<protein>
    <recommendedName>
        <fullName evidence="3">Nuclease SbcCD subunit C</fullName>
    </recommendedName>
</protein>
<feature type="coiled-coil region" evidence="4">
    <location>
        <begin position="395"/>
        <end position="457"/>
    </location>
</feature>
<feature type="domain" description="Rad50/SbcC-type AAA" evidence="5">
    <location>
        <begin position="5"/>
        <end position="205"/>
    </location>
</feature>
<dbReference type="SUPFAM" id="SSF52540">
    <property type="entry name" value="P-loop containing nucleoside triphosphate hydrolases"/>
    <property type="match status" value="1"/>
</dbReference>
<dbReference type="Proteomes" id="UP001596109">
    <property type="component" value="Unassembled WGS sequence"/>
</dbReference>
<feature type="coiled-coil region" evidence="4">
    <location>
        <begin position="538"/>
        <end position="626"/>
    </location>
</feature>
<evidence type="ECO:0000256" key="1">
    <source>
        <dbReference type="ARBA" id="ARBA00006930"/>
    </source>
</evidence>
<dbReference type="Gene3D" id="3.40.50.300">
    <property type="entry name" value="P-loop containing nucleotide triphosphate hydrolases"/>
    <property type="match status" value="2"/>
</dbReference>
<dbReference type="RefSeq" id="WP_381436985.1">
    <property type="nucleotide sequence ID" value="NZ_JBHSNO010000008.1"/>
</dbReference>
<accession>A0ABW0TNJ9</accession>
<reference evidence="7" key="1">
    <citation type="journal article" date="2019" name="Int. J. Syst. Evol. Microbiol.">
        <title>The Global Catalogue of Microorganisms (GCM) 10K type strain sequencing project: providing services to taxonomists for standard genome sequencing and annotation.</title>
        <authorList>
            <consortium name="The Broad Institute Genomics Platform"/>
            <consortium name="The Broad Institute Genome Sequencing Center for Infectious Disease"/>
            <person name="Wu L."/>
            <person name="Ma J."/>
        </authorList>
    </citation>
    <scope>NUCLEOTIDE SEQUENCE [LARGE SCALE GENOMIC DNA]</scope>
    <source>
        <strain evidence="7">CGMCC 4.1434</strain>
    </source>
</reference>
<evidence type="ECO:0000313" key="6">
    <source>
        <dbReference type="EMBL" id="MFC5590469.1"/>
    </source>
</evidence>
<feature type="coiled-coil region" evidence="4">
    <location>
        <begin position="280"/>
        <end position="310"/>
    </location>
</feature>
<dbReference type="Pfam" id="PF13476">
    <property type="entry name" value="AAA_23"/>
    <property type="match status" value="1"/>
</dbReference>
<comment type="similarity">
    <text evidence="1">Belongs to the SMC family. SbcC subfamily.</text>
</comment>
<feature type="coiled-coil region" evidence="4">
    <location>
        <begin position="669"/>
        <end position="738"/>
    </location>
</feature>
<gene>
    <name evidence="6" type="ORF">ACFPRA_16305</name>
</gene>
<evidence type="ECO:0000256" key="2">
    <source>
        <dbReference type="ARBA" id="ARBA00011322"/>
    </source>
</evidence>
<proteinExistence type="inferred from homology"/>
<dbReference type="PANTHER" id="PTHR32114">
    <property type="entry name" value="ABC TRANSPORTER ABCH.3"/>
    <property type="match status" value="1"/>
</dbReference>
<dbReference type="InterPro" id="IPR038729">
    <property type="entry name" value="Rad50/SbcC_AAA"/>
</dbReference>
<feature type="coiled-coil region" evidence="4">
    <location>
        <begin position="764"/>
        <end position="813"/>
    </location>
</feature>
<sequence length="1025" mass="117636">MRPIQLTMTAFGPYKGTETIDFRELKENRLFVISGATGAGKTTIFDGICFALYGQASGEDRTDIKAMRSDFADDAVQTTVELTFMIHQRTYRIMRQIPYIKKGNKSETAGRCTFHELTAEGEVPCVDRQIVSEINKKVEELIGFTQAQFSQIVMLPQGEFRKFLTSDTENKETIMRKIFKTEPYRELVERLKVKKDEAQLDLSNEMQLSEGHIQQILSLLPERESSIFEVLDQEHYNVQQVVLGLEEEHSFYERKTVADKKSTDDVYVQQLNMQESYHTAKTINERLTELHEKERALQELSTKLPLLKRKEQQLADADRAVTIGEIERQFTALQEEMIVKDSELKNATVALQMATEQMEAAKHRYLVEEGKQEEREKVTESLIRLHDHLPAVSGLAAKEADLERLKHEVKQLEQQLLVAEKKAEDEAVKSTAFITEMEQIETRLGSYDEHLDRLTELTEKCRVLDEFNGLEKRNAVLKVERNEKEMLYRKHKAEYDETEQRWFANQAAMLAESLREGEACPVCGSAHHPAKSHKKIEGALSKEQLEKQKEQLAQVEKQYRLATINVENCLQLLSEKKKEMERLHIEMPNDELHDQKRKLEIEMAQLREERKILAELKEKTKQQEMVTAQSVQAKTDLERALLERQSDYQTKTAVLETTLQTIPGDVRVLSVLQERIADIESRKNQLEREWKRVQKLREEAAERLAAATSARMHAEKMLEDVTGKKELAEARFKEALRNSDFPTETAYREAKMTDADRLSLKENITTFKQQYHSLRETVAELQELLKGKETVDLVVLEAEMNKLKLDYEAALKAYNASSQYERTALGLKEKLVQSSTKVIELERTYGKITDLYDVVRGQNGLKLSFERYIQIEYLERIIQSANERLKDMSNGQFVLMRSDRQEVRGKQSGLGLDVYDAYTGQTRDVKTLSGGEKFNASLCLALGMADVIQGFQGAVSIDTMFIDEGFGSLDEESLNKAIDTLIELQKSGRMIGVISHVPELKAALPAILEVRKSKEGHSKTRIVVK</sequence>
<comment type="subunit">
    <text evidence="2">Heterodimer of SbcC and SbcD.</text>
</comment>
<dbReference type="PANTHER" id="PTHR32114:SF2">
    <property type="entry name" value="ABC TRANSPORTER ABCH.3"/>
    <property type="match status" value="1"/>
</dbReference>
<comment type="caution">
    <text evidence="6">The sequence shown here is derived from an EMBL/GenBank/DDBJ whole genome shotgun (WGS) entry which is preliminary data.</text>
</comment>
<organism evidence="6 7">
    <name type="scientific">Sporosarcina soli</name>
    <dbReference type="NCBI Taxonomy" id="334736"/>
    <lineage>
        <taxon>Bacteria</taxon>
        <taxon>Bacillati</taxon>
        <taxon>Bacillota</taxon>
        <taxon>Bacilli</taxon>
        <taxon>Bacillales</taxon>
        <taxon>Caryophanaceae</taxon>
        <taxon>Sporosarcina</taxon>
    </lineage>
</organism>
<evidence type="ECO:0000259" key="5">
    <source>
        <dbReference type="Pfam" id="PF13476"/>
    </source>
</evidence>
<evidence type="ECO:0000256" key="4">
    <source>
        <dbReference type="SAM" id="Coils"/>
    </source>
</evidence>
<name>A0ABW0TNJ9_9BACL</name>
<dbReference type="InterPro" id="IPR027417">
    <property type="entry name" value="P-loop_NTPase"/>
</dbReference>